<dbReference type="Pfam" id="PF04246">
    <property type="entry name" value="RseC_MucC"/>
    <property type="match status" value="1"/>
</dbReference>
<dbReference type="EMBL" id="CP051180">
    <property type="protein sequence ID" value="QIZ77502.1"/>
    <property type="molecule type" value="Genomic_DNA"/>
</dbReference>
<dbReference type="InterPro" id="IPR007359">
    <property type="entry name" value="SigmaE_reg_RseC_MucC"/>
</dbReference>
<evidence type="ECO:0000256" key="1">
    <source>
        <dbReference type="SAM" id="Phobius"/>
    </source>
</evidence>
<dbReference type="PIRSF" id="PIRSF004923">
    <property type="entry name" value="RseC"/>
    <property type="match status" value="1"/>
</dbReference>
<dbReference type="PANTHER" id="PTHR35867">
    <property type="entry name" value="PROTEIN RSEC"/>
    <property type="match status" value="1"/>
</dbReference>
<gene>
    <name evidence="2" type="ORF">HER31_11750</name>
</gene>
<dbReference type="InterPro" id="IPR026268">
    <property type="entry name" value="RseC"/>
</dbReference>
<keyword evidence="3" id="KW-1185">Reference proteome</keyword>
<dbReference type="RefSeq" id="WP_168660762.1">
    <property type="nucleotide sequence ID" value="NZ_CP051180.1"/>
</dbReference>
<reference evidence="2 3" key="1">
    <citation type="submission" date="2020-04" db="EMBL/GenBank/DDBJ databases">
        <title>Ferrimonas sp. S7 isolated from sea water.</title>
        <authorList>
            <person name="Bae S.S."/>
            <person name="Baek K."/>
        </authorList>
    </citation>
    <scope>NUCLEOTIDE SEQUENCE [LARGE SCALE GENOMIC DNA]</scope>
    <source>
        <strain evidence="2 3">S7</strain>
    </source>
</reference>
<dbReference type="PANTHER" id="PTHR35867:SF1">
    <property type="entry name" value="PROTEIN RSEC"/>
    <property type="match status" value="1"/>
</dbReference>
<dbReference type="AlphaFoldDB" id="A0A6H1UI84"/>
<keyword evidence="1" id="KW-1133">Transmembrane helix</keyword>
<sequence length="145" mass="14901">MIEAIATVEASQAGTLTISWFSQTACGHCEQADECGSGVVAKAMAPKQNRLTIDSKQHYPIGTQLRVGIAEQDLLKASAAVYLLPLVSGIGMAMAAQATIGTEAVTILASIIGGVIGWAVARSWAAKQPKPLTILGQLGEPLSGA</sequence>
<organism evidence="2 3">
    <name type="scientific">Ferrimonas lipolytica</name>
    <dbReference type="NCBI Taxonomy" id="2724191"/>
    <lineage>
        <taxon>Bacteria</taxon>
        <taxon>Pseudomonadati</taxon>
        <taxon>Pseudomonadota</taxon>
        <taxon>Gammaproteobacteria</taxon>
        <taxon>Alteromonadales</taxon>
        <taxon>Ferrimonadaceae</taxon>
        <taxon>Ferrimonas</taxon>
    </lineage>
</organism>
<dbReference type="KEGG" id="fes:HER31_11750"/>
<keyword evidence="1" id="KW-0472">Membrane</keyword>
<evidence type="ECO:0000313" key="2">
    <source>
        <dbReference type="EMBL" id="QIZ77502.1"/>
    </source>
</evidence>
<protein>
    <submittedName>
        <fullName evidence="2">SoxR reducing system RseC family protein</fullName>
    </submittedName>
</protein>
<keyword evidence="1" id="KW-0812">Transmembrane</keyword>
<feature type="transmembrane region" description="Helical" evidence="1">
    <location>
        <begin position="104"/>
        <end position="121"/>
    </location>
</feature>
<name>A0A6H1UI84_9GAMM</name>
<proteinExistence type="predicted"/>
<evidence type="ECO:0000313" key="3">
    <source>
        <dbReference type="Proteomes" id="UP000501602"/>
    </source>
</evidence>
<dbReference type="Proteomes" id="UP000501602">
    <property type="component" value="Chromosome"/>
</dbReference>
<feature type="transmembrane region" description="Helical" evidence="1">
    <location>
        <begin position="79"/>
        <end position="98"/>
    </location>
</feature>
<accession>A0A6H1UI84</accession>